<dbReference type="InterPro" id="IPR011051">
    <property type="entry name" value="RmlC_Cupin_sf"/>
</dbReference>
<evidence type="ECO:0000313" key="2">
    <source>
        <dbReference type="EMBL" id="RAJ73482.1"/>
    </source>
</evidence>
<organism evidence="2 3">
    <name type="scientific">Chitinophaga dinghuensis</name>
    <dbReference type="NCBI Taxonomy" id="1539050"/>
    <lineage>
        <taxon>Bacteria</taxon>
        <taxon>Pseudomonadati</taxon>
        <taxon>Bacteroidota</taxon>
        <taxon>Chitinophagia</taxon>
        <taxon>Chitinophagales</taxon>
        <taxon>Chitinophagaceae</taxon>
        <taxon>Chitinophaga</taxon>
    </lineage>
</organism>
<dbReference type="SUPFAM" id="SSF51182">
    <property type="entry name" value="RmlC-like cupins"/>
    <property type="match status" value="1"/>
</dbReference>
<proteinExistence type="predicted"/>
<accession>A0A327VHB8</accession>
<dbReference type="Proteomes" id="UP000249819">
    <property type="component" value="Unassembled WGS sequence"/>
</dbReference>
<keyword evidence="3" id="KW-1185">Reference proteome</keyword>
<dbReference type="Gene3D" id="2.60.120.10">
    <property type="entry name" value="Jelly Rolls"/>
    <property type="match status" value="1"/>
</dbReference>
<evidence type="ECO:0000259" key="1">
    <source>
        <dbReference type="Pfam" id="PF05523"/>
    </source>
</evidence>
<gene>
    <name evidence="2" type="ORF">CLV59_11335</name>
</gene>
<dbReference type="CDD" id="cd20292">
    <property type="entry name" value="cupin_QdtA-like"/>
    <property type="match status" value="1"/>
</dbReference>
<name>A0A327VHB8_9BACT</name>
<dbReference type="Pfam" id="PF05523">
    <property type="entry name" value="FdtA"/>
    <property type="match status" value="1"/>
</dbReference>
<dbReference type="RefSeq" id="WP_111595429.1">
    <property type="nucleotide sequence ID" value="NZ_QLMA01000013.1"/>
</dbReference>
<protein>
    <submittedName>
        <fullName evidence="2">WxcM-like protein</fullName>
    </submittedName>
</protein>
<feature type="domain" description="Sugar 3,4-ketoisomerase QdtA cupin" evidence="1">
    <location>
        <begin position="3"/>
        <end position="119"/>
    </location>
</feature>
<dbReference type="AlphaFoldDB" id="A0A327VHB8"/>
<sequence length="128" mass="14672">MAHIIELTTHSDKRGNLTVIEKQIPFEIKRIFYIYGVDDSIRGGHRHHTTIQAAICVHGSCIVSNNNGKEKQDFVMDHPNKCLIIQPEDWHTMHHFTPDAVLLVMASSAFDPKDYIYEPYDINDKLGL</sequence>
<dbReference type="OrthoDB" id="9795513at2"/>
<evidence type="ECO:0000313" key="3">
    <source>
        <dbReference type="Proteomes" id="UP000249819"/>
    </source>
</evidence>
<dbReference type="EMBL" id="QLMA01000013">
    <property type="protein sequence ID" value="RAJ73482.1"/>
    <property type="molecule type" value="Genomic_DNA"/>
</dbReference>
<comment type="caution">
    <text evidence="2">The sequence shown here is derived from an EMBL/GenBank/DDBJ whole genome shotgun (WGS) entry which is preliminary data.</text>
</comment>
<dbReference type="InterPro" id="IPR014710">
    <property type="entry name" value="RmlC-like_jellyroll"/>
</dbReference>
<reference evidence="2 3" key="1">
    <citation type="submission" date="2018-06" db="EMBL/GenBank/DDBJ databases">
        <title>Genomic Encyclopedia of Archaeal and Bacterial Type Strains, Phase II (KMG-II): from individual species to whole genera.</title>
        <authorList>
            <person name="Goeker M."/>
        </authorList>
    </citation>
    <scope>NUCLEOTIDE SEQUENCE [LARGE SCALE GENOMIC DNA]</scope>
    <source>
        <strain evidence="2 3">DSM 29821</strain>
    </source>
</reference>
<dbReference type="InterPro" id="IPR008894">
    <property type="entry name" value="QdtA_cupin_dom"/>
</dbReference>